<dbReference type="GeneID" id="68316932"/>
<proteinExistence type="predicted"/>
<feature type="region of interest" description="Disordered" evidence="1">
    <location>
        <begin position="317"/>
        <end position="337"/>
    </location>
</feature>
<organism evidence="2 3">
    <name type="scientific">Fusarium musae</name>
    <dbReference type="NCBI Taxonomy" id="1042133"/>
    <lineage>
        <taxon>Eukaryota</taxon>
        <taxon>Fungi</taxon>
        <taxon>Dikarya</taxon>
        <taxon>Ascomycota</taxon>
        <taxon>Pezizomycotina</taxon>
        <taxon>Sordariomycetes</taxon>
        <taxon>Hypocreomycetidae</taxon>
        <taxon>Hypocreales</taxon>
        <taxon>Nectriaceae</taxon>
        <taxon>Fusarium</taxon>
    </lineage>
</organism>
<dbReference type="EMBL" id="JAHBCI010000006">
    <property type="protein sequence ID" value="KAG9500594.1"/>
    <property type="molecule type" value="Genomic_DNA"/>
</dbReference>
<feature type="compositionally biased region" description="Polar residues" evidence="1">
    <location>
        <begin position="317"/>
        <end position="326"/>
    </location>
</feature>
<dbReference type="KEGG" id="fmu:J7337_009076"/>
<gene>
    <name evidence="2" type="ORF">J7337_009076</name>
</gene>
<dbReference type="AlphaFoldDB" id="A0A9P8DER2"/>
<feature type="compositionally biased region" description="Polar residues" evidence="1">
    <location>
        <begin position="150"/>
        <end position="172"/>
    </location>
</feature>
<evidence type="ECO:0000313" key="3">
    <source>
        <dbReference type="Proteomes" id="UP000827133"/>
    </source>
</evidence>
<feature type="compositionally biased region" description="Polar residues" evidence="1">
    <location>
        <begin position="200"/>
        <end position="215"/>
    </location>
</feature>
<dbReference type="RefSeq" id="XP_044679594.1">
    <property type="nucleotide sequence ID" value="XM_044826677.1"/>
</dbReference>
<accession>A0A9P8DER2</accession>
<sequence length="365" mass="37422">MSTTPSESRSISGTPSPITPVPIRTIHVTKGITYIEIVIATTVTTVTYVTINPNMTTIISPCDACGYQGQDVVTMVVPVAACESGAVNYKSSGWIDGEAGNNGYPDRIQGHQIYTGSEGDVSSPPQPTQGQQNGEGLGYENGPSGIEAATQASGGRAQNKQPANLQPAQGQKSGKGPDYQNGPLGTKAAAQGPADEAQNKKTASLMPTQGQQNTDRPGGENEGSSVAVQTSPGDNNKNQPGVPASQSGDAQKPSKPSPLPEGQQVSSGGLARETGVGPAPQPNTPSRPSQPVPVHGDHPAMSTTFATEVEVTKEIGTSESTHSLSSLGPGEASSVPSTVSSSEAYRHQIMGWSAMVVIVVMALLL</sequence>
<reference evidence="2" key="1">
    <citation type="journal article" date="2021" name="Mol. Plant Microbe Interact.">
        <title>Telomere to telomere genome assembly of Fusarium musae F31, causal agent of crown rot disease of banana.</title>
        <authorList>
            <person name="Degradi L."/>
            <person name="Tava V."/>
            <person name="Kunova A."/>
            <person name="Cortesi P."/>
            <person name="Saracchi M."/>
            <person name="Pasquali M."/>
        </authorList>
    </citation>
    <scope>NUCLEOTIDE SEQUENCE</scope>
    <source>
        <strain evidence="2">F31</strain>
    </source>
</reference>
<keyword evidence="3" id="KW-1185">Reference proteome</keyword>
<evidence type="ECO:0000313" key="2">
    <source>
        <dbReference type="EMBL" id="KAG9500594.1"/>
    </source>
</evidence>
<name>A0A9P8DER2_9HYPO</name>
<dbReference type="Proteomes" id="UP000827133">
    <property type="component" value="Unassembled WGS sequence"/>
</dbReference>
<feature type="compositionally biased region" description="Pro residues" evidence="1">
    <location>
        <begin position="279"/>
        <end position="291"/>
    </location>
</feature>
<feature type="region of interest" description="Disordered" evidence="1">
    <location>
        <begin position="100"/>
        <end position="300"/>
    </location>
</feature>
<evidence type="ECO:0000256" key="1">
    <source>
        <dbReference type="SAM" id="MobiDB-lite"/>
    </source>
</evidence>
<feature type="compositionally biased region" description="Polar residues" evidence="1">
    <location>
        <begin position="222"/>
        <end position="249"/>
    </location>
</feature>
<comment type="caution">
    <text evidence="2">The sequence shown here is derived from an EMBL/GenBank/DDBJ whole genome shotgun (WGS) entry which is preliminary data.</text>
</comment>
<protein>
    <submittedName>
        <fullName evidence="2">Uncharacterized protein</fullName>
    </submittedName>
</protein>